<dbReference type="AlphaFoldDB" id="A8RKP8"/>
<dbReference type="eggNOG" id="COG3475">
    <property type="taxonomic scope" value="Bacteria"/>
</dbReference>
<reference evidence="2 3" key="2">
    <citation type="submission" date="2007-09" db="EMBL/GenBank/DDBJ databases">
        <title>Draft genome sequence of Clostridium bolteae (ATCC BAA-613).</title>
        <authorList>
            <person name="Sudarsanam P."/>
            <person name="Ley R."/>
            <person name="Guruge J."/>
            <person name="Turnbaugh P.J."/>
            <person name="Mahowald M."/>
            <person name="Liep D."/>
            <person name="Gordon J."/>
        </authorList>
    </citation>
    <scope>NUCLEOTIDE SEQUENCE [LARGE SCALE GENOMIC DNA]</scope>
    <source>
        <strain evidence="3">ATCC BAA-613 / DSM 15670 / CCUG 46953 / JCM 12243 / WAL 16351</strain>
    </source>
</reference>
<dbReference type="EMBL" id="ABCC02000016">
    <property type="protein sequence ID" value="EDP18314.1"/>
    <property type="molecule type" value="Genomic_DNA"/>
</dbReference>
<dbReference type="Proteomes" id="UP000005396">
    <property type="component" value="Unassembled WGS sequence"/>
</dbReference>
<evidence type="ECO:0000313" key="3">
    <source>
        <dbReference type="Proteomes" id="UP000005396"/>
    </source>
</evidence>
<name>A8RKP8_ENTBW</name>
<dbReference type="PANTHER" id="PTHR43404">
    <property type="entry name" value="LIPOPOLYSACCHARIDE CHOLINEPHOSPHOTRANSFERASE LICD"/>
    <property type="match status" value="1"/>
</dbReference>
<gene>
    <name evidence="2" type="ORF">CLOBOL_01382</name>
</gene>
<feature type="domain" description="LicD/FKTN/FKRP nucleotidyltransferase" evidence="1">
    <location>
        <begin position="83"/>
        <end position="305"/>
    </location>
</feature>
<dbReference type="InterPro" id="IPR052942">
    <property type="entry name" value="LPS_cholinephosphotransferase"/>
</dbReference>
<dbReference type="InterPro" id="IPR007074">
    <property type="entry name" value="LicD/FKTN/FKRP_NTP_transf"/>
</dbReference>
<reference evidence="2 3" key="1">
    <citation type="submission" date="2007-08" db="EMBL/GenBank/DDBJ databases">
        <authorList>
            <person name="Fulton L."/>
            <person name="Clifton S."/>
            <person name="Fulton B."/>
            <person name="Xu J."/>
            <person name="Minx P."/>
            <person name="Pepin K.H."/>
            <person name="Johnson M."/>
            <person name="Thiruvilangam P."/>
            <person name="Bhonagiri V."/>
            <person name="Nash W.E."/>
            <person name="Mardis E.R."/>
            <person name="Wilson R.K."/>
        </authorList>
    </citation>
    <scope>NUCLEOTIDE SEQUENCE [LARGE SCALE GENOMIC DNA]</scope>
    <source>
        <strain evidence="3">ATCC BAA-613 / DSM 15670 / CCUG 46953 / JCM 12243 / WAL 16351</strain>
    </source>
</reference>
<sequence>MAIHSCRVVEATKKHQKSQYLNVLNHETEKERKYVVFASNNIIQVIMESFTQKETRAGYSISTKMKRVWETQIDLVKVLEKICKKYNLTFFAIYGTLLGAIRHEGYIPWDDDIDVVMPRKDFEKFKKMAVNELEYPYVLVPMRNEVDFFSGGLLRLRNDDTLGADMWDANFRQHNGIWIDILALDRAFNNDWIQKEKVKYILFIQQSIIFKLHGPKTKVWMNISNSRWKKINIICEIFSLRILYLLLNLFFRIGSICNSKYVGIYTHFGGYQNQRLYKKDFNEMEEKTFEYISIPVPKGYKRVLEMTMGRDYMQYPDEESRKPHHQSIFDPECSYRIWQNRFYGVFQITSEKVIVLFGTGQMLDDYMQKYGAQYTPKYLIDNSAEKWGKEKYGIIISRPECLMDIPKKNLHIIICNIYYRQIGKQLEKMGFSEYYIYVQNKAWIIEDFMKDNEG</sequence>
<dbReference type="PaxDb" id="411902-CLOBOL_01382"/>
<evidence type="ECO:0000259" key="1">
    <source>
        <dbReference type="Pfam" id="PF04991"/>
    </source>
</evidence>
<comment type="caution">
    <text evidence="2">The sequence shown here is derived from an EMBL/GenBank/DDBJ whole genome shotgun (WGS) entry which is preliminary data.</text>
</comment>
<dbReference type="HOGENOM" id="CLU_673864_0_0_9"/>
<accession>A8RKP8</accession>
<dbReference type="PANTHER" id="PTHR43404:SF2">
    <property type="entry name" value="LIPOPOLYSACCHARIDE CHOLINEPHOSPHOTRANSFERASE LICD"/>
    <property type="match status" value="1"/>
</dbReference>
<organism evidence="2 3">
    <name type="scientific">Enterocloster bolteae (strain ATCC BAA-613 / DSM 15670 / CCUG 46953 / JCM 12243 / WAL 16351)</name>
    <name type="common">Clostridium bolteae</name>
    <dbReference type="NCBI Taxonomy" id="411902"/>
    <lineage>
        <taxon>Bacteria</taxon>
        <taxon>Bacillati</taxon>
        <taxon>Bacillota</taxon>
        <taxon>Clostridia</taxon>
        <taxon>Lachnospirales</taxon>
        <taxon>Lachnospiraceae</taxon>
        <taxon>Enterocloster</taxon>
    </lineage>
</organism>
<proteinExistence type="predicted"/>
<evidence type="ECO:0000313" key="2">
    <source>
        <dbReference type="EMBL" id="EDP18314.1"/>
    </source>
</evidence>
<protein>
    <recommendedName>
        <fullName evidence="1">LicD/FKTN/FKRP nucleotidyltransferase domain-containing protein</fullName>
    </recommendedName>
</protein>
<dbReference type="Pfam" id="PF04991">
    <property type="entry name" value="LicD"/>
    <property type="match status" value="1"/>
</dbReference>
<dbReference type="GO" id="GO:0009100">
    <property type="term" value="P:glycoprotein metabolic process"/>
    <property type="evidence" value="ECO:0007669"/>
    <property type="project" value="UniProtKB-ARBA"/>
</dbReference>